<evidence type="ECO:0000313" key="2">
    <source>
        <dbReference type="EMBL" id="KAJ6793260.1"/>
    </source>
</evidence>
<dbReference type="Proteomes" id="UP001140949">
    <property type="component" value="Unassembled WGS sequence"/>
</dbReference>
<dbReference type="AlphaFoldDB" id="A0AAX6DN92"/>
<comment type="caution">
    <text evidence="2">The sequence shown here is derived from an EMBL/GenBank/DDBJ whole genome shotgun (WGS) entry which is preliminary data.</text>
</comment>
<reference evidence="2" key="2">
    <citation type="submission" date="2023-04" db="EMBL/GenBank/DDBJ databases">
        <authorList>
            <person name="Bruccoleri R.E."/>
            <person name="Oakeley E.J."/>
            <person name="Faust A.-M."/>
            <person name="Dessus-Babus S."/>
            <person name="Altorfer M."/>
            <person name="Burckhardt D."/>
            <person name="Oertli M."/>
            <person name="Naumann U."/>
            <person name="Petersen F."/>
            <person name="Wong J."/>
        </authorList>
    </citation>
    <scope>NUCLEOTIDE SEQUENCE</scope>
    <source>
        <strain evidence="2">GSM-AAB239-AS_SAM_17_03QT</strain>
        <tissue evidence="2">Leaf</tissue>
    </source>
</reference>
<protein>
    <submittedName>
        <fullName evidence="2">Regulator of nonsense transcripts 1-like protein</fullName>
    </submittedName>
</protein>
<evidence type="ECO:0000256" key="1">
    <source>
        <dbReference type="SAM" id="Phobius"/>
    </source>
</evidence>
<accession>A0AAX6DN92</accession>
<feature type="transmembrane region" description="Helical" evidence="1">
    <location>
        <begin position="48"/>
        <end position="64"/>
    </location>
</feature>
<name>A0AAX6DN92_IRIPA</name>
<keyword evidence="1" id="KW-0812">Transmembrane</keyword>
<keyword evidence="1" id="KW-0472">Membrane</keyword>
<reference evidence="2" key="1">
    <citation type="journal article" date="2023" name="GigaByte">
        <title>Genome assembly of the bearded iris, Iris pallida Lam.</title>
        <authorList>
            <person name="Bruccoleri R.E."/>
            <person name="Oakeley E.J."/>
            <person name="Faust A.M.E."/>
            <person name="Altorfer M."/>
            <person name="Dessus-Babus S."/>
            <person name="Burckhardt D."/>
            <person name="Oertli M."/>
            <person name="Naumann U."/>
            <person name="Petersen F."/>
            <person name="Wong J."/>
        </authorList>
    </citation>
    <scope>NUCLEOTIDE SEQUENCE</scope>
    <source>
        <strain evidence="2">GSM-AAB239-AS_SAM_17_03QT</strain>
    </source>
</reference>
<keyword evidence="1" id="KW-1133">Transmembrane helix</keyword>
<proteinExistence type="predicted"/>
<sequence length="69" mass="8429">MEISIWFFYTKSKMDKSRGRKLFFIIISVIHIVKMGECVCFHGTNKGYYAYLYYLIWTECYFVIMEMQL</sequence>
<keyword evidence="3" id="KW-1185">Reference proteome</keyword>
<organism evidence="2 3">
    <name type="scientific">Iris pallida</name>
    <name type="common">Sweet iris</name>
    <dbReference type="NCBI Taxonomy" id="29817"/>
    <lineage>
        <taxon>Eukaryota</taxon>
        <taxon>Viridiplantae</taxon>
        <taxon>Streptophyta</taxon>
        <taxon>Embryophyta</taxon>
        <taxon>Tracheophyta</taxon>
        <taxon>Spermatophyta</taxon>
        <taxon>Magnoliopsida</taxon>
        <taxon>Liliopsida</taxon>
        <taxon>Asparagales</taxon>
        <taxon>Iridaceae</taxon>
        <taxon>Iridoideae</taxon>
        <taxon>Irideae</taxon>
        <taxon>Iris</taxon>
    </lineage>
</organism>
<evidence type="ECO:0000313" key="3">
    <source>
        <dbReference type="Proteomes" id="UP001140949"/>
    </source>
</evidence>
<gene>
    <name evidence="2" type="ORF">M6B38_111830</name>
</gene>
<dbReference type="EMBL" id="JANAVB010043216">
    <property type="protein sequence ID" value="KAJ6793260.1"/>
    <property type="molecule type" value="Genomic_DNA"/>
</dbReference>